<evidence type="ECO:0000256" key="1">
    <source>
        <dbReference type="SAM" id="Coils"/>
    </source>
</evidence>
<accession>A0A927IJE7</accession>
<sequence length="313" mass="34546">MNKTKRILICATGLVLGALSSSTAYGQEAEAGVEANVDVQTSLNLESSLLNSNLNLNASEKLIARASVNRDRLSEEMQANLTALEEAQAEIVATWESEYKPAVDATQEQILEARAAFEAEMKTQIDAALELRKSLVAGLREDLRAQVGSRDWSGEARAKFQAYGEIKAQIGSSWVEAKAELGEDATRSEIAAAKEAFLEANAELIAQQKALAAELRALVRSEMAEERPQIDREALPEAIAELRADIQLARGTMSERKDEVREEMSNLSGEAQAELRQEIALELQASFDEIKEKRRQLIDDLKDEQDGDRRQED</sequence>
<name>A0A927IJE7_9BACT</name>
<keyword evidence="4" id="KW-1185">Reference proteome</keyword>
<evidence type="ECO:0000256" key="2">
    <source>
        <dbReference type="SAM" id="SignalP"/>
    </source>
</evidence>
<dbReference type="AlphaFoldDB" id="A0A927IJE7"/>
<reference evidence="3" key="1">
    <citation type="submission" date="2020-09" db="EMBL/GenBank/DDBJ databases">
        <title>Pelagicoccus enzymogenes sp. nov. with an EPS production, isolated from marine sediment.</title>
        <authorList>
            <person name="Feng X."/>
        </authorList>
    </citation>
    <scope>NUCLEOTIDE SEQUENCE</scope>
    <source>
        <strain evidence="3">NFK12</strain>
    </source>
</reference>
<gene>
    <name evidence="3" type="ORF">IEN85_19640</name>
</gene>
<evidence type="ECO:0000313" key="3">
    <source>
        <dbReference type="EMBL" id="MBD5781723.1"/>
    </source>
</evidence>
<evidence type="ECO:0000313" key="4">
    <source>
        <dbReference type="Proteomes" id="UP000622317"/>
    </source>
</evidence>
<dbReference type="EMBL" id="JACYFG010000051">
    <property type="protein sequence ID" value="MBD5781723.1"/>
    <property type="molecule type" value="Genomic_DNA"/>
</dbReference>
<organism evidence="3 4">
    <name type="scientific">Pelagicoccus enzymogenes</name>
    <dbReference type="NCBI Taxonomy" id="2773457"/>
    <lineage>
        <taxon>Bacteria</taxon>
        <taxon>Pseudomonadati</taxon>
        <taxon>Verrucomicrobiota</taxon>
        <taxon>Opitutia</taxon>
        <taxon>Puniceicoccales</taxon>
        <taxon>Pelagicoccaceae</taxon>
        <taxon>Pelagicoccus</taxon>
    </lineage>
</organism>
<dbReference type="RefSeq" id="WP_191618805.1">
    <property type="nucleotide sequence ID" value="NZ_JACYFG010000051.1"/>
</dbReference>
<feature type="coiled-coil region" evidence="1">
    <location>
        <begin position="56"/>
        <end position="90"/>
    </location>
</feature>
<protein>
    <submittedName>
        <fullName evidence="3">Uncharacterized protein</fullName>
    </submittedName>
</protein>
<dbReference type="Proteomes" id="UP000622317">
    <property type="component" value="Unassembled WGS sequence"/>
</dbReference>
<feature type="signal peptide" evidence="2">
    <location>
        <begin position="1"/>
        <end position="26"/>
    </location>
</feature>
<feature type="chain" id="PRO_5037664839" evidence="2">
    <location>
        <begin position="27"/>
        <end position="313"/>
    </location>
</feature>
<keyword evidence="2" id="KW-0732">Signal</keyword>
<keyword evidence="1" id="KW-0175">Coiled coil</keyword>
<proteinExistence type="predicted"/>
<comment type="caution">
    <text evidence="3">The sequence shown here is derived from an EMBL/GenBank/DDBJ whole genome shotgun (WGS) entry which is preliminary data.</text>
</comment>